<dbReference type="AlphaFoldDB" id="Q6MNP7"/>
<name>Q6MNP7_BDEBA</name>
<dbReference type="EMBL" id="BX842649">
    <property type="protein sequence ID" value="CAE79104.1"/>
    <property type="molecule type" value="Genomic_DNA"/>
</dbReference>
<protein>
    <submittedName>
        <fullName evidence="2">Uncharacterized protein</fullName>
    </submittedName>
</protein>
<sequence>MSTFQRTWGMSQDSIKKKLLIIKSKPTSLGTVEGFLKNRDWTIKSTTNLKEALIFLVQEQPQFVMVSIDHPNRKVRNLPKILAQAFPVCVIVFAEENSAASFNMLNTSNSEYVLYPPITGPAVERTVNKFYKDQQAKGVTNPFQRTGSSTAEDGSVIAIKGEGGTLSSQNAQSILQQLLGGDDGSNQFSGGHTTDSSISAGGQQNKSNIGYMPGTNSELNLGLMQPSGQNNGLGPGWAQQGHGAGNSMGSGIDESDETLNAMLMRQNAANKAAAGWAPMPTTTRRKERPTPEQIEDNPLSAKKDSIILRGTKDALEKSCIKTSFAESEAIENSTNISCIVIESTRFSGYLITAMGKDRKLDDAFLRKVRERLFRFLKENGEKIEDSESMQLNIKEVPFEEWALEQAEFLRKSVHEGNEVAMAFFPRQDIKTTFGDSADEEMASIHLNELAGDVAVEFNVYIYLPKNNKYVLYTPRGSKFFDVQKQRLQNQGISNLHILKADIQDLDKYRAQNFLNEKIHDFEAKQKDKVVA</sequence>
<organism evidence="2 3">
    <name type="scientific">Bdellovibrio bacteriovorus (strain ATCC 15356 / DSM 50701 / NCIMB 9529 / HD100)</name>
    <dbReference type="NCBI Taxonomy" id="264462"/>
    <lineage>
        <taxon>Bacteria</taxon>
        <taxon>Pseudomonadati</taxon>
        <taxon>Bdellovibrionota</taxon>
        <taxon>Bdellovibrionia</taxon>
        <taxon>Bdellovibrionales</taxon>
        <taxon>Pseudobdellovibrionaceae</taxon>
        <taxon>Bdellovibrio</taxon>
    </lineage>
</organism>
<reference evidence="2 3" key="1">
    <citation type="journal article" date="2004" name="Science">
        <title>A predator unmasked: life cycle of Bdellovibrio bacteriovorus from a genomic perspective.</title>
        <authorList>
            <person name="Rendulic S."/>
            <person name="Jagtap P."/>
            <person name="Rosinus A."/>
            <person name="Eppinger M."/>
            <person name="Baar C."/>
            <person name="Lanz C."/>
            <person name="Keller H."/>
            <person name="Lambert C."/>
            <person name="Evans K.J."/>
            <person name="Goesmann A."/>
            <person name="Meyer F."/>
            <person name="Sockett R.E."/>
            <person name="Schuster S.C."/>
        </authorList>
    </citation>
    <scope>NUCLEOTIDE SEQUENCE [LARGE SCALE GENOMIC DNA]</scope>
    <source>
        <strain evidence="3">ATCC 15356 / DSM 50701 / NCIMB 9529 / HD100</strain>
    </source>
</reference>
<feature type="compositionally biased region" description="Low complexity" evidence="1">
    <location>
        <begin position="270"/>
        <end position="282"/>
    </location>
</feature>
<feature type="region of interest" description="Disordered" evidence="1">
    <location>
        <begin position="270"/>
        <end position="302"/>
    </location>
</feature>
<evidence type="ECO:0000313" key="2">
    <source>
        <dbReference type="EMBL" id="CAE79104.1"/>
    </source>
</evidence>
<feature type="compositionally biased region" description="Polar residues" evidence="1">
    <location>
        <begin position="184"/>
        <end position="209"/>
    </location>
</feature>
<keyword evidence="3" id="KW-1185">Reference proteome</keyword>
<evidence type="ECO:0000313" key="3">
    <source>
        <dbReference type="Proteomes" id="UP000008080"/>
    </source>
</evidence>
<proteinExistence type="predicted"/>
<evidence type="ECO:0000256" key="1">
    <source>
        <dbReference type="SAM" id="MobiDB-lite"/>
    </source>
</evidence>
<dbReference type="Proteomes" id="UP000008080">
    <property type="component" value="Chromosome"/>
</dbReference>
<accession>Q6MNP7</accession>
<gene>
    <name evidence="2" type="ordered locus">Bd1195</name>
</gene>
<dbReference type="STRING" id="264462.Bd1195"/>
<dbReference type="KEGG" id="bba:Bd1195"/>
<dbReference type="HOGENOM" id="CLU_521439_0_0_7"/>
<feature type="region of interest" description="Disordered" evidence="1">
    <location>
        <begin position="179"/>
        <end position="209"/>
    </location>
</feature>